<dbReference type="SUPFAM" id="SSF56112">
    <property type="entry name" value="Protein kinase-like (PK-like)"/>
    <property type="match status" value="1"/>
</dbReference>
<sequence length="618" mass="66919">MQDLGPTFIKLGQVLSIRPDVLPKAAMDELSRLQDEIATFDSDTAREIMRSELGVEDLGKVFAEISEEPVAAASLAQVYKGKLLDGTEVAIKVQRPNALPTISKDLYVMRKAAGVVTELSNTLTATTTDFKALVETFGEGLYTELDFRNEAFNQIKMAEYIANTPNCKGVIVPNVFLEHTTRRVLVSQWIDGTKLSELPADRIKAGIKDAQEVFLNQLLAWGFFHGDPHPGNLLYVNSGPDEGKLVLLDFGLVAQIPEKERDNIVSAVIHLGTQNWDGLVDDLIALEFLAPDCDRATVTPPIVRVLRQYLKGGGAQAMNFSALGQDILTLTTSIPFSIPPYVSLLARSVVTLEGIALKGDPSYQLVGEAYPYMVRKLLERSGAGNAQLTTALRGLLLGADGRVQPVRLSALLQAAVGVAAAESDRSGFIDFDAVPEDGADADTLVAFLLSPEGRSVKPLIVKELAATIDLVIRSATRAGFLRFKEALKPPLPFAPTPPLPPIPLLTPRGPKLMSPDDLLDIIQPKLGRDEEIYLQTNAQVFLGLLGVQVDPNKGLDLSVSPQRVLEVIGALAGQRDAEVQKAVEQLLSKGSGRALLTEWWGDVSKSLRDASSQRIARV</sequence>
<dbReference type="CDD" id="cd05121">
    <property type="entry name" value="ABC1_ADCK3-like"/>
    <property type="match status" value="1"/>
</dbReference>
<dbReference type="InterPro" id="IPR000719">
    <property type="entry name" value="Prot_kinase_dom"/>
</dbReference>
<keyword evidence="4" id="KW-1185">Reference proteome</keyword>
<evidence type="ECO:0000313" key="4">
    <source>
        <dbReference type="Proteomes" id="UP001189429"/>
    </source>
</evidence>
<proteinExistence type="inferred from homology"/>
<dbReference type="PANTHER" id="PTHR10566:SF121">
    <property type="entry name" value="PROTEIN KINASE DOMAIN-CONTAINING PROTEIN"/>
    <property type="match status" value="1"/>
</dbReference>
<feature type="domain" description="Protein kinase" evidence="2">
    <location>
        <begin position="47"/>
        <end position="397"/>
    </location>
</feature>
<protein>
    <recommendedName>
        <fullName evidence="2">Protein kinase domain-containing protein</fullName>
    </recommendedName>
</protein>
<reference evidence="3" key="1">
    <citation type="submission" date="2023-10" db="EMBL/GenBank/DDBJ databases">
        <authorList>
            <person name="Chen Y."/>
            <person name="Shah S."/>
            <person name="Dougan E. K."/>
            <person name="Thang M."/>
            <person name="Chan C."/>
        </authorList>
    </citation>
    <scope>NUCLEOTIDE SEQUENCE [LARGE SCALE GENOMIC DNA]</scope>
</reference>
<dbReference type="Pfam" id="PF03109">
    <property type="entry name" value="ABC1"/>
    <property type="match status" value="1"/>
</dbReference>
<dbReference type="PROSITE" id="PS50011">
    <property type="entry name" value="PROTEIN_KINASE_DOM"/>
    <property type="match status" value="1"/>
</dbReference>
<name>A0ABN9SCD7_9DINO</name>
<dbReference type="InterPro" id="IPR050154">
    <property type="entry name" value="UbiB_kinase"/>
</dbReference>
<comment type="similarity">
    <text evidence="1">Belongs to the protein kinase superfamily. ADCK protein kinase family.</text>
</comment>
<dbReference type="InterPro" id="IPR011009">
    <property type="entry name" value="Kinase-like_dom_sf"/>
</dbReference>
<dbReference type="PANTHER" id="PTHR10566">
    <property type="entry name" value="CHAPERONE-ACTIVITY OF BC1 COMPLEX CABC1 -RELATED"/>
    <property type="match status" value="1"/>
</dbReference>
<evidence type="ECO:0000313" key="3">
    <source>
        <dbReference type="EMBL" id="CAK0829660.1"/>
    </source>
</evidence>
<comment type="caution">
    <text evidence="3">The sequence shown here is derived from an EMBL/GenBank/DDBJ whole genome shotgun (WGS) entry which is preliminary data.</text>
</comment>
<organism evidence="3 4">
    <name type="scientific">Prorocentrum cordatum</name>
    <dbReference type="NCBI Taxonomy" id="2364126"/>
    <lineage>
        <taxon>Eukaryota</taxon>
        <taxon>Sar</taxon>
        <taxon>Alveolata</taxon>
        <taxon>Dinophyceae</taxon>
        <taxon>Prorocentrales</taxon>
        <taxon>Prorocentraceae</taxon>
        <taxon>Prorocentrum</taxon>
    </lineage>
</organism>
<evidence type="ECO:0000256" key="1">
    <source>
        <dbReference type="ARBA" id="ARBA00009670"/>
    </source>
</evidence>
<evidence type="ECO:0000259" key="2">
    <source>
        <dbReference type="PROSITE" id="PS50011"/>
    </source>
</evidence>
<dbReference type="EMBL" id="CAUYUJ010010557">
    <property type="protein sequence ID" value="CAK0829660.1"/>
    <property type="molecule type" value="Genomic_DNA"/>
</dbReference>
<accession>A0ABN9SCD7</accession>
<gene>
    <name evidence="3" type="ORF">PCOR1329_LOCUS28547</name>
</gene>
<dbReference type="Proteomes" id="UP001189429">
    <property type="component" value="Unassembled WGS sequence"/>
</dbReference>
<dbReference type="InterPro" id="IPR004147">
    <property type="entry name" value="ABC1_dom"/>
</dbReference>